<comment type="caution">
    <text evidence="2">The sequence shown here is derived from an EMBL/GenBank/DDBJ whole genome shotgun (WGS) entry which is preliminary data.</text>
</comment>
<evidence type="ECO:0000256" key="1">
    <source>
        <dbReference type="SAM" id="MobiDB-lite"/>
    </source>
</evidence>
<evidence type="ECO:0000313" key="3">
    <source>
        <dbReference type="Proteomes" id="UP000020681"/>
    </source>
</evidence>
<proteinExistence type="predicted"/>
<dbReference type="Proteomes" id="UP000020681">
    <property type="component" value="Unassembled WGS sequence"/>
</dbReference>
<gene>
    <name evidence="2" type="ORF">I551_2331</name>
</gene>
<evidence type="ECO:0000313" key="2">
    <source>
        <dbReference type="EMBL" id="EUA91167.1"/>
    </source>
</evidence>
<organism evidence="2 3">
    <name type="scientific">Mycobacterium ulcerans str. Harvey</name>
    <dbReference type="NCBI Taxonomy" id="1299332"/>
    <lineage>
        <taxon>Bacteria</taxon>
        <taxon>Bacillati</taxon>
        <taxon>Actinomycetota</taxon>
        <taxon>Actinomycetes</taxon>
        <taxon>Mycobacteriales</taxon>
        <taxon>Mycobacteriaceae</taxon>
        <taxon>Mycobacterium</taxon>
        <taxon>Mycobacterium ulcerans group</taxon>
    </lineage>
</organism>
<name>A0ABN0R271_MYCUL</name>
<feature type="region of interest" description="Disordered" evidence="1">
    <location>
        <begin position="1"/>
        <end position="39"/>
    </location>
</feature>
<keyword evidence="3" id="KW-1185">Reference proteome</keyword>
<reference evidence="2 3" key="1">
    <citation type="submission" date="2014-01" db="EMBL/GenBank/DDBJ databases">
        <authorList>
            <person name="Dobos K."/>
            <person name="Lenaerts A."/>
            <person name="Ordway D."/>
            <person name="DeGroote M.A."/>
            <person name="Parker T."/>
            <person name="Sizemore C."/>
            <person name="Tallon L.J."/>
            <person name="Sadzewicz L.K."/>
            <person name="Sengamalay N."/>
            <person name="Fraser C.M."/>
            <person name="Hine E."/>
            <person name="Shefchek K.A."/>
            <person name="Das S.P."/>
            <person name="Tettelin H."/>
        </authorList>
    </citation>
    <scope>NUCLEOTIDE SEQUENCE [LARGE SCALE GENOMIC DNA]</scope>
    <source>
        <strain evidence="2 3">Harvey</strain>
    </source>
</reference>
<accession>A0ABN0R271</accession>
<protein>
    <submittedName>
        <fullName evidence="2">Uncharacterized protein</fullName>
    </submittedName>
</protein>
<sequence length="39" mass="4366">MWHPDDRGQHGHHGPALSRRIPGWGGAALDAGRWPPRCR</sequence>
<dbReference type="EMBL" id="JAOL01000094">
    <property type="protein sequence ID" value="EUA91167.1"/>
    <property type="molecule type" value="Genomic_DNA"/>
</dbReference>